<proteinExistence type="predicted"/>
<evidence type="ECO:0000313" key="2">
    <source>
        <dbReference type="EMBL" id="MCY1143334.1"/>
    </source>
</evidence>
<protein>
    <submittedName>
        <fullName evidence="2">Uncharacterized protein</fullName>
    </submittedName>
</protein>
<comment type="caution">
    <text evidence="2">The sequence shown here is derived from an EMBL/GenBank/DDBJ whole genome shotgun (WGS) entry which is preliminary data.</text>
</comment>
<sequence length="162" mass="18151">MTDHHHDFGDHHEDDFPIFEESHAEHHDDFELPAVEEHHFDDDQPWQPQLEHHEDTPYEEPLVDDHSALTDVVAAEDPVDVFPPTVDVGELPEPVDGFPWIDTGSLGVVHAAALDDTPDPVRPEELAEYAGVDLSEAQDPWAALAESDDPATSTLAKWWSEN</sequence>
<dbReference type="Proteomes" id="UP001151002">
    <property type="component" value="Unassembled WGS sequence"/>
</dbReference>
<dbReference type="RefSeq" id="WP_267567866.1">
    <property type="nucleotide sequence ID" value="NZ_JAPNTZ010000015.1"/>
</dbReference>
<dbReference type="EMBL" id="JAPNTZ010000015">
    <property type="protein sequence ID" value="MCY1143334.1"/>
    <property type="molecule type" value="Genomic_DNA"/>
</dbReference>
<accession>A0ABT4B9Z4</accession>
<evidence type="ECO:0000256" key="1">
    <source>
        <dbReference type="SAM" id="MobiDB-lite"/>
    </source>
</evidence>
<name>A0ABT4B9Z4_9ACTN</name>
<reference evidence="2" key="1">
    <citation type="submission" date="2022-11" db="EMBL/GenBank/DDBJ databases">
        <authorList>
            <person name="Somphong A."/>
            <person name="Phongsopitanun W."/>
        </authorList>
    </citation>
    <scope>NUCLEOTIDE SEQUENCE</scope>
    <source>
        <strain evidence="2">Pm04-4</strain>
    </source>
</reference>
<organism evidence="2 3">
    <name type="scientific">Paractinoplanes pyxinae</name>
    <dbReference type="NCBI Taxonomy" id="2997416"/>
    <lineage>
        <taxon>Bacteria</taxon>
        <taxon>Bacillati</taxon>
        <taxon>Actinomycetota</taxon>
        <taxon>Actinomycetes</taxon>
        <taxon>Micromonosporales</taxon>
        <taxon>Micromonosporaceae</taxon>
        <taxon>Paractinoplanes</taxon>
    </lineage>
</organism>
<evidence type="ECO:0000313" key="3">
    <source>
        <dbReference type="Proteomes" id="UP001151002"/>
    </source>
</evidence>
<keyword evidence="3" id="KW-1185">Reference proteome</keyword>
<gene>
    <name evidence="2" type="ORF">OWR29_35510</name>
</gene>
<feature type="compositionally biased region" description="Basic and acidic residues" evidence="1">
    <location>
        <begin position="1"/>
        <end position="42"/>
    </location>
</feature>
<feature type="region of interest" description="Disordered" evidence="1">
    <location>
        <begin position="1"/>
        <end position="58"/>
    </location>
</feature>